<dbReference type="AlphaFoldDB" id="A0AAE3KYG4"/>
<dbReference type="GO" id="GO:0004045">
    <property type="term" value="F:peptidyl-tRNA hydrolase activity"/>
    <property type="evidence" value="ECO:0007669"/>
    <property type="project" value="UniProtKB-EC"/>
</dbReference>
<evidence type="ECO:0000313" key="6">
    <source>
        <dbReference type="Proteomes" id="UP001206983"/>
    </source>
</evidence>
<dbReference type="PANTHER" id="PTHR12649">
    <property type="entry name" value="PEPTIDYL-TRNA HYDROLASE 2"/>
    <property type="match status" value="1"/>
</dbReference>
<evidence type="ECO:0000256" key="1">
    <source>
        <dbReference type="ARBA" id="ARBA00013260"/>
    </source>
</evidence>
<dbReference type="InterPro" id="IPR023476">
    <property type="entry name" value="Pep_tRNA_hydro_II_dom_sf"/>
</dbReference>
<dbReference type="Pfam" id="PF01981">
    <property type="entry name" value="PTH2"/>
    <property type="match status" value="1"/>
</dbReference>
<reference evidence="5 6" key="1">
    <citation type="journal article" date="2011" name="Appl. Environ. Microbiol.">
        <title>Methanogenic archaea isolated from Taiwan's Chelungpu fault.</title>
        <authorList>
            <person name="Wu S.Y."/>
            <person name="Lai M.C."/>
        </authorList>
    </citation>
    <scope>NUCLEOTIDE SEQUENCE [LARGE SCALE GENOMIC DNA]</scope>
    <source>
        <strain evidence="5 6">St545Mb</strain>
    </source>
</reference>
<dbReference type="RefSeq" id="WP_256623601.1">
    <property type="nucleotide sequence ID" value="NZ_JTEO01000006.1"/>
</dbReference>
<evidence type="ECO:0000313" key="5">
    <source>
        <dbReference type="EMBL" id="MCQ6963667.1"/>
    </source>
</evidence>
<proteinExistence type="inferred from homology"/>
<comment type="similarity">
    <text evidence="3">Belongs to the PTH2 family.</text>
</comment>
<keyword evidence="2" id="KW-0378">Hydrolase</keyword>
<name>A0AAE3KYG4_9EURY</name>
<gene>
    <name evidence="5" type="ORF">PV02_11505</name>
</gene>
<dbReference type="PANTHER" id="PTHR12649:SF11">
    <property type="entry name" value="PEPTIDYL-TRNA HYDROLASE 2, MITOCHONDRIAL"/>
    <property type="match status" value="1"/>
</dbReference>
<comment type="catalytic activity">
    <reaction evidence="4">
        <text>an N-acyl-L-alpha-aminoacyl-tRNA + H2O = an N-acyl-L-amino acid + a tRNA + H(+)</text>
        <dbReference type="Rhea" id="RHEA:54448"/>
        <dbReference type="Rhea" id="RHEA-COMP:10123"/>
        <dbReference type="Rhea" id="RHEA-COMP:13883"/>
        <dbReference type="ChEBI" id="CHEBI:15377"/>
        <dbReference type="ChEBI" id="CHEBI:15378"/>
        <dbReference type="ChEBI" id="CHEBI:59874"/>
        <dbReference type="ChEBI" id="CHEBI:78442"/>
        <dbReference type="ChEBI" id="CHEBI:138191"/>
        <dbReference type="EC" id="3.1.1.29"/>
    </reaction>
</comment>
<protein>
    <recommendedName>
        <fullName evidence="1">peptidyl-tRNA hydrolase</fullName>
        <ecNumber evidence="1">3.1.1.29</ecNumber>
    </recommendedName>
</protein>
<dbReference type="EC" id="3.1.1.29" evidence="1"/>
<sequence>MWDYKQVIVVRKDIEMSPAKLAVQVAHASIGGFIECVEPGDRGIIMHEWYKDSYQKKVVLQVRDINALEEFIQLAHNLGYRLFQVRDAGKTELAPDTLTCVGFAPMNNESIDILTGNLKIYR</sequence>
<dbReference type="Proteomes" id="UP001206983">
    <property type="component" value="Unassembled WGS sequence"/>
</dbReference>
<dbReference type="EMBL" id="JTEO01000006">
    <property type="protein sequence ID" value="MCQ6963667.1"/>
    <property type="molecule type" value="Genomic_DNA"/>
</dbReference>
<dbReference type="NCBIfam" id="TIGR00283">
    <property type="entry name" value="arch_pth2"/>
    <property type="match status" value="1"/>
</dbReference>
<comment type="caution">
    <text evidence="5">The sequence shown here is derived from an EMBL/GenBank/DDBJ whole genome shotgun (WGS) entry which is preliminary data.</text>
</comment>
<dbReference type="InterPro" id="IPR002833">
    <property type="entry name" value="PTH2"/>
</dbReference>
<keyword evidence="6" id="KW-1185">Reference proteome</keyword>
<evidence type="ECO:0000256" key="2">
    <source>
        <dbReference type="ARBA" id="ARBA00022801"/>
    </source>
</evidence>
<dbReference type="SUPFAM" id="SSF102462">
    <property type="entry name" value="Peptidyl-tRNA hydrolase II"/>
    <property type="match status" value="1"/>
</dbReference>
<organism evidence="5 6">
    <name type="scientific">Methanolobus chelungpuianus</name>
    <dbReference type="NCBI Taxonomy" id="502115"/>
    <lineage>
        <taxon>Archaea</taxon>
        <taxon>Methanobacteriati</taxon>
        <taxon>Methanobacteriota</taxon>
        <taxon>Stenosarchaea group</taxon>
        <taxon>Methanomicrobia</taxon>
        <taxon>Methanosarcinales</taxon>
        <taxon>Methanosarcinaceae</taxon>
        <taxon>Methanolobus</taxon>
    </lineage>
</organism>
<evidence type="ECO:0000256" key="3">
    <source>
        <dbReference type="ARBA" id="ARBA00038050"/>
    </source>
</evidence>
<dbReference type="GO" id="GO:0005829">
    <property type="term" value="C:cytosol"/>
    <property type="evidence" value="ECO:0007669"/>
    <property type="project" value="TreeGrafter"/>
</dbReference>
<accession>A0AAE3KYG4</accession>
<evidence type="ECO:0000256" key="4">
    <source>
        <dbReference type="ARBA" id="ARBA00048707"/>
    </source>
</evidence>
<dbReference type="Gene3D" id="3.40.1490.10">
    <property type="entry name" value="Bit1"/>
    <property type="match status" value="1"/>
</dbReference>